<dbReference type="Proteomes" id="UP000198282">
    <property type="component" value="Unassembled WGS sequence"/>
</dbReference>
<keyword evidence="2" id="KW-1185">Reference proteome</keyword>
<proteinExistence type="predicted"/>
<evidence type="ECO:0000313" key="1">
    <source>
        <dbReference type="EMBL" id="SNT09903.1"/>
    </source>
</evidence>
<dbReference type="AlphaFoldDB" id="A0A239JWV2"/>
<protein>
    <submittedName>
        <fullName evidence="1">Uncharacterized protein</fullName>
    </submittedName>
</protein>
<evidence type="ECO:0000313" key="2">
    <source>
        <dbReference type="Proteomes" id="UP000198282"/>
    </source>
</evidence>
<name>A0A239JWV2_9ACTN</name>
<reference evidence="1 2" key="1">
    <citation type="submission" date="2017-06" db="EMBL/GenBank/DDBJ databases">
        <authorList>
            <person name="Kim H.J."/>
            <person name="Triplett B.A."/>
        </authorList>
    </citation>
    <scope>NUCLEOTIDE SEQUENCE [LARGE SCALE GENOMIC DNA]</scope>
    <source>
        <strain evidence="1 2">CGMCC 4.2132</strain>
    </source>
</reference>
<gene>
    <name evidence="1" type="ORF">SAMN05216276_102455</name>
</gene>
<dbReference type="RefSeq" id="WP_204358359.1">
    <property type="nucleotide sequence ID" value="NZ_FZOD01000024.1"/>
</dbReference>
<organism evidence="1 2">
    <name type="scientific">Streptosporangium subroseum</name>
    <dbReference type="NCBI Taxonomy" id="106412"/>
    <lineage>
        <taxon>Bacteria</taxon>
        <taxon>Bacillati</taxon>
        <taxon>Actinomycetota</taxon>
        <taxon>Actinomycetes</taxon>
        <taxon>Streptosporangiales</taxon>
        <taxon>Streptosporangiaceae</taxon>
        <taxon>Streptosporangium</taxon>
    </lineage>
</organism>
<accession>A0A239JWV2</accession>
<sequence>MEKTMMSVSDLARVLYASALQASEDPSPDQVRMIIEDQIRLCHADPARCAALVAQEAGDHPEAYEARMRWALKAVGRARPAIPVTT</sequence>
<dbReference type="EMBL" id="FZOD01000024">
    <property type="protein sequence ID" value="SNT09903.1"/>
    <property type="molecule type" value="Genomic_DNA"/>
</dbReference>